<dbReference type="InterPro" id="IPR024652">
    <property type="entry name" value="Trichodiene_synth"/>
</dbReference>
<evidence type="ECO:0008006" key="6">
    <source>
        <dbReference type="Google" id="ProtNLM"/>
    </source>
</evidence>
<gene>
    <name evidence="4" type="ORF">VKT23_011515</name>
</gene>
<evidence type="ECO:0000256" key="3">
    <source>
        <dbReference type="SAM" id="MobiDB-lite"/>
    </source>
</evidence>
<accession>A0ABR1JB34</accession>
<reference evidence="4 5" key="1">
    <citation type="submission" date="2024-01" db="EMBL/GenBank/DDBJ databases">
        <title>A draft genome for the cacao thread blight pathogen Marasmiellus scandens.</title>
        <authorList>
            <person name="Baruah I.K."/>
            <person name="Leung J."/>
            <person name="Bukari Y."/>
            <person name="Amoako-Attah I."/>
            <person name="Meinhardt L.W."/>
            <person name="Bailey B.A."/>
            <person name="Cohen S.P."/>
        </authorList>
    </citation>
    <scope>NUCLEOTIDE SEQUENCE [LARGE SCALE GENOMIC DNA]</scope>
    <source>
        <strain evidence="4 5">GH-19</strain>
    </source>
</reference>
<dbReference type="InterPro" id="IPR008949">
    <property type="entry name" value="Isoprenoid_synthase_dom_sf"/>
</dbReference>
<dbReference type="EMBL" id="JBANRG010000025">
    <property type="protein sequence ID" value="KAK7454004.1"/>
    <property type="molecule type" value="Genomic_DNA"/>
</dbReference>
<name>A0ABR1JB34_9AGAR</name>
<dbReference type="Pfam" id="PF06330">
    <property type="entry name" value="TRI5"/>
    <property type="match status" value="1"/>
</dbReference>
<feature type="compositionally biased region" description="Low complexity" evidence="3">
    <location>
        <begin position="27"/>
        <end position="46"/>
    </location>
</feature>
<keyword evidence="5" id="KW-1185">Reference proteome</keyword>
<dbReference type="Proteomes" id="UP001498398">
    <property type="component" value="Unassembled WGS sequence"/>
</dbReference>
<organism evidence="4 5">
    <name type="scientific">Marasmiellus scandens</name>
    <dbReference type="NCBI Taxonomy" id="2682957"/>
    <lineage>
        <taxon>Eukaryota</taxon>
        <taxon>Fungi</taxon>
        <taxon>Dikarya</taxon>
        <taxon>Basidiomycota</taxon>
        <taxon>Agaricomycotina</taxon>
        <taxon>Agaricomycetes</taxon>
        <taxon>Agaricomycetidae</taxon>
        <taxon>Agaricales</taxon>
        <taxon>Marasmiineae</taxon>
        <taxon>Omphalotaceae</taxon>
        <taxon>Marasmiellus</taxon>
    </lineage>
</organism>
<keyword evidence="2" id="KW-0456">Lyase</keyword>
<comment type="similarity">
    <text evidence="1">Belongs to the trichodiene synthase family.</text>
</comment>
<proteinExistence type="inferred from homology"/>
<dbReference type="Gene3D" id="1.10.600.10">
    <property type="entry name" value="Farnesyl Diphosphate Synthase"/>
    <property type="match status" value="1"/>
</dbReference>
<protein>
    <recommendedName>
        <fullName evidence="6">Terpenoid synthase</fullName>
    </recommendedName>
</protein>
<dbReference type="SFLD" id="SFLDG01021">
    <property type="entry name" value="Trichodiene_Synthase_Like"/>
    <property type="match status" value="1"/>
</dbReference>
<evidence type="ECO:0000313" key="4">
    <source>
        <dbReference type="EMBL" id="KAK7454004.1"/>
    </source>
</evidence>
<sequence>MTSPSPLSWPLLNFIWQKSRIHDDASTLSPASISPAPSSSRTSLSSFDDERGALRPIIVDYLSRIQVPFPTIPYDLDFDAACCDEITRRGYHLKPLKPFLPGGVVMATTSYAHLDDMSTRIFIALYTGYLIYLDDVFGHDVSAVEVFNERFMMHQKQKNPVLDDFADLLYNVSEHWPNRVVSNLIVTSTLNLVNALLLESETQEMRLQNSSHGYPTFSRVMSGASEAYGLFIFPSHLPLPSHIQALPELMVFINNGNDILSFYKEEAAGETVNRVSWLAECHRISKTQALKDLVEEAIEKRKRILEILAPCKEAREAFLHFARGYVGFHAGLKRYRLSELDL</sequence>
<comment type="caution">
    <text evidence="4">The sequence shown here is derived from an EMBL/GenBank/DDBJ whole genome shotgun (WGS) entry which is preliminary data.</text>
</comment>
<dbReference type="SUPFAM" id="SSF48576">
    <property type="entry name" value="Terpenoid synthases"/>
    <property type="match status" value="1"/>
</dbReference>
<evidence type="ECO:0000256" key="2">
    <source>
        <dbReference type="ARBA" id="ARBA00023239"/>
    </source>
</evidence>
<feature type="region of interest" description="Disordered" evidence="3">
    <location>
        <begin position="27"/>
        <end position="47"/>
    </location>
</feature>
<dbReference type="SFLD" id="SFLDS00005">
    <property type="entry name" value="Isoprenoid_Synthase_Type_I"/>
    <property type="match status" value="1"/>
</dbReference>
<evidence type="ECO:0000256" key="1">
    <source>
        <dbReference type="ARBA" id="ARBA00007946"/>
    </source>
</evidence>
<evidence type="ECO:0000313" key="5">
    <source>
        <dbReference type="Proteomes" id="UP001498398"/>
    </source>
</evidence>